<protein>
    <submittedName>
        <fullName evidence="1">Uncharacterized protein</fullName>
    </submittedName>
</protein>
<dbReference type="EMBL" id="CP039349">
    <property type="protein sequence ID" value="QCD92473.1"/>
    <property type="molecule type" value="Genomic_DNA"/>
</dbReference>
<accession>A0A4D6LVK0</accession>
<organism evidence="1 2">
    <name type="scientific">Vigna unguiculata</name>
    <name type="common">Cowpea</name>
    <dbReference type="NCBI Taxonomy" id="3917"/>
    <lineage>
        <taxon>Eukaryota</taxon>
        <taxon>Viridiplantae</taxon>
        <taxon>Streptophyta</taxon>
        <taxon>Embryophyta</taxon>
        <taxon>Tracheophyta</taxon>
        <taxon>Spermatophyta</taxon>
        <taxon>Magnoliopsida</taxon>
        <taxon>eudicotyledons</taxon>
        <taxon>Gunneridae</taxon>
        <taxon>Pentapetalae</taxon>
        <taxon>rosids</taxon>
        <taxon>fabids</taxon>
        <taxon>Fabales</taxon>
        <taxon>Fabaceae</taxon>
        <taxon>Papilionoideae</taxon>
        <taxon>50 kb inversion clade</taxon>
        <taxon>NPAAA clade</taxon>
        <taxon>indigoferoid/millettioid clade</taxon>
        <taxon>Phaseoleae</taxon>
        <taxon>Vigna</taxon>
    </lineage>
</organism>
<gene>
    <name evidence="1" type="ORF">DEO72_LG5g537</name>
</gene>
<sequence length="153" mass="17302">MMPNFMGSVGLLGTIPKMHKTNNTYATSIAPDNAGKAVRRQGLKTVVVATRITWRLVEWVVRPGEIGLAEAVLSAELDCEEDSARLWMSGMCEIVTRTDGFRKIALLGVIQQVWWWPVVGEVSKYSWQQRLISVIIKWCRIKGRPMETLKVED</sequence>
<reference evidence="1 2" key="1">
    <citation type="submission" date="2019-04" db="EMBL/GenBank/DDBJ databases">
        <title>An improved genome assembly and genetic linkage map for asparagus bean, Vigna unguiculata ssp. sesquipedialis.</title>
        <authorList>
            <person name="Xia Q."/>
            <person name="Zhang R."/>
            <person name="Dong Y."/>
        </authorList>
    </citation>
    <scope>NUCLEOTIDE SEQUENCE [LARGE SCALE GENOMIC DNA]</scope>
    <source>
        <tissue evidence="1">Leaf</tissue>
    </source>
</reference>
<evidence type="ECO:0000313" key="2">
    <source>
        <dbReference type="Proteomes" id="UP000501690"/>
    </source>
</evidence>
<name>A0A4D6LVK0_VIGUN</name>
<proteinExistence type="predicted"/>
<dbReference type="Proteomes" id="UP000501690">
    <property type="component" value="Linkage Group LG5"/>
</dbReference>
<keyword evidence="2" id="KW-1185">Reference proteome</keyword>
<evidence type="ECO:0000313" key="1">
    <source>
        <dbReference type="EMBL" id="QCD92473.1"/>
    </source>
</evidence>
<dbReference type="AlphaFoldDB" id="A0A4D6LVK0"/>